<dbReference type="SUPFAM" id="SSF52309">
    <property type="entry name" value="N-(deoxy)ribosyltransferase-like"/>
    <property type="match status" value="1"/>
</dbReference>
<dbReference type="Proteomes" id="UP000034795">
    <property type="component" value="Unassembled WGS sequence"/>
</dbReference>
<accession>A0A0G1SGV3</accession>
<organism evidence="1 2">
    <name type="scientific">Candidatus Uhrbacteria bacterium GW2011_GWE2_46_68</name>
    <dbReference type="NCBI Taxonomy" id="1618994"/>
    <lineage>
        <taxon>Bacteria</taxon>
        <taxon>Candidatus Uhriibacteriota</taxon>
    </lineage>
</organism>
<gene>
    <name evidence="1" type="ORF">UX57_C0004G0037</name>
</gene>
<dbReference type="EMBL" id="LCMS01000004">
    <property type="protein sequence ID" value="KKU41333.1"/>
    <property type="molecule type" value="Genomic_DNA"/>
</dbReference>
<evidence type="ECO:0000313" key="1">
    <source>
        <dbReference type="EMBL" id="KKU41333.1"/>
    </source>
</evidence>
<name>A0A0G1SGV3_9BACT</name>
<dbReference type="AlphaFoldDB" id="A0A0G1SGV3"/>
<comment type="caution">
    <text evidence="1">The sequence shown here is derived from an EMBL/GenBank/DDBJ whole genome shotgun (WGS) entry which is preliminary data.</text>
</comment>
<protein>
    <recommendedName>
        <fullName evidence="3">MazG nucleotide pyrophosphohydrolase</fullName>
    </recommendedName>
</protein>
<evidence type="ECO:0000313" key="2">
    <source>
        <dbReference type="Proteomes" id="UP000034795"/>
    </source>
</evidence>
<sequence>MRTVCICASKKYKKEVSQFCLDFPEDAFFNSKHVTKTIFKGLTLEHFDWVRKADVCFVYNQDDYAGVSVSLEMGYACALGKPIYALNEKTGDPCRDSLIDKVVSTPAKLAKLLT</sequence>
<dbReference type="STRING" id="1618994.UX57_C0004G0037"/>
<evidence type="ECO:0008006" key="3">
    <source>
        <dbReference type="Google" id="ProtNLM"/>
    </source>
</evidence>
<reference evidence="1 2" key="1">
    <citation type="journal article" date="2015" name="Nature">
        <title>rRNA introns, odd ribosomes, and small enigmatic genomes across a large radiation of phyla.</title>
        <authorList>
            <person name="Brown C.T."/>
            <person name="Hug L.A."/>
            <person name="Thomas B.C."/>
            <person name="Sharon I."/>
            <person name="Castelle C.J."/>
            <person name="Singh A."/>
            <person name="Wilkins M.J."/>
            <person name="Williams K.H."/>
            <person name="Banfield J.F."/>
        </authorList>
    </citation>
    <scope>NUCLEOTIDE SEQUENCE [LARGE SCALE GENOMIC DNA]</scope>
</reference>
<dbReference type="Gene3D" id="3.40.50.450">
    <property type="match status" value="1"/>
</dbReference>
<proteinExistence type="predicted"/>